<evidence type="ECO:0000313" key="4">
    <source>
        <dbReference type="Proteomes" id="UP000234456"/>
    </source>
</evidence>
<keyword evidence="2" id="KW-0732">Signal</keyword>
<dbReference type="GO" id="GO:0015288">
    <property type="term" value="F:porin activity"/>
    <property type="evidence" value="ECO:0007669"/>
    <property type="project" value="InterPro"/>
</dbReference>
<reference evidence="3 4" key="1">
    <citation type="submission" date="2017-12" db="EMBL/GenBank/DDBJ databases">
        <title>Draft genome sequence of Ralstonia pickettii 52.</title>
        <authorList>
            <person name="Zheng B."/>
        </authorList>
    </citation>
    <scope>NUCLEOTIDE SEQUENCE [LARGE SCALE GENOMIC DNA]</scope>
    <source>
        <strain evidence="3 4">52</strain>
    </source>
</reference>
<evidence type="ECO:0000313" key="3">
    <source>
        <dbReference type="EMBL" id="PLC40699.1"/>
    </source>
</evidence>
<comment type="similarity">
    <text evidence="1 2">Belongs to the OprB family.</text>
</comment>
<dbReference type="Pfam" id="PF04966">
    <property type="entry name" value="OprB"/>
    <property type="match status" value="1"/>
</dbReference>
<dbReference type="GO" id="GO:0016020">
    <property type="term" value="C:membrane"/>
    <property type="evidence" value="ECO:0007669"/>
    <property type="project" value="InterPro"/>
</dbReference>
<evidence type="ECO:0000256" key="2">
    <source>
        <dbReference type="RuleBase" id="RU363072"/>
    </source>
</evidence>
<dbReference type="GO" id="GO:0008643">
    <property type="term" value="P:carbohydrate transport"/>
    <property type="evidence" value="ECO:0007669"/>
    <property type="project" value="InterPro"/>
</dbReference>
<dbReference type="InterPro" id="IPR038673">
    <property type="entry name" value="OprB_sf"/>
</dbReference>
<feature type="signal peptide" evidence="2">
    <location>
        <begin position="1"/>
        <end position="25"/>
    </location>
</feature>
<dbReference type="Gene3D" id="2.40.160.180">
    <property type="entry name" value="Carbohydrate-selective porin OprB"/>
    <property type="match status" value="1"/>
</dbReference>
<dbReference type="AlphaFoldDB" id="A0A2N4TLZ7"/>
<dbReference type="EMBL" id="PKQE01000005">
    <property type="protein sequence ID" value="PLC40699.1"/>
    <property type="molecule type" value="Genomic_DNA"/>
</dbReference>
<dbReference type="Proteomes" id="UP000234456">
    <property type="component" value="Unassembled WGS sequence"/>
</dbReference>
<name>A0A2N4TLZ7_RALPI</name>
<gene>
    <name evidence="3" type="ORF">C0Q88_19815</name>
</gene>
<accession>A0A2N4TLZ7</accession>
<dbReference type="InterPro" id="IPR007049">
    <property type="entry name" value="Carb-sel_porin_OprB"/>
</dbReference>
<feature type="chain" id="PRO_5014490402" evidence="2">
    <location>
        <begin position="26"/>
        <end position="452"/>
    </location>
</feature>
<evidence type="ECO:0000256" key="1">
    <source>
        <dbReference type="ARBA" id="ARBA00008769"/>
    </source>
</evidence>
<comment type="caution">
    <text evidence="3">The sequence shown here is derived from an EMBL/GenBank/DDBJ whole genome shotgun (WGS) entry which is preliminary data.</text>
</comment>
<protein>
    <submittedName>
        <fullName evidence="3">Carbohydrate porin</fullName>
    </submittedName>
</protein>
<sequence length="452" mass="49624">MLLPFRLARLTALCALSLSAGYALAAESTPDDSSKWAINDPDRFAVHGQATYVWQHDLSFHSPYSGPNSLSGKSTTSYSVTTTLDLGMRLWQGAEVHINPEMALGQPFSGLHGLAGFTNGELAKTAGPDPTLYRARAFFRQTVGLGGGTEDQEAEMNQFAGPVDKRRLVVTAGNFSVLDVFDSVTYAHDPRTQFLNWSFLTHGAFDYAADARGYTWGAALEYYDGDWAYRIGRFIQPEESNGLPLDTRIGRHYGDVFEVEHSHTLAGQPGKLRVMLFRNRTNMARYNDALALGQSTGSAPDVSLTRRDNTKVGVGIGGEQQINDDIGVFARASWADGKTETYAFTEIDRSVSFGTIVKGSKWGRSEDTVGLAAAINMLSPDHRRYLQQGGVGVFLGDGKLNYAPEQIVEAFYSFQAAKHLWVSADVQWIRNPGYNADRGPAVFFGTRLHTEF</sequence>
<dbReference type="RefSeq" id="WP_102066994.1">
    <property type="nucleotide sequence ID" value="NZ_PKQE01000005.1"/>
</dbReference>
<dbReference type="OrthoDB" id="5755240at2"/>
<proteinExistence type="inferred from homology"/>
<organism evidence="3 4">
    <name type="scientific">Ralstonia pickettii</name>
    <name type="common">Burkholderia pickettii</name>
    <dbReference type="NCBI Taxonomy" id="329"/>
    <lineage>
        <taxon>Bacteria</taxon>
        <taxon>Pseudomonadati</taxon>
        <taxon>Pseudomonadota</taxon>
        <taxon>Betaproteobacteria</taxon>
        <taxon>Burkholderiales</taxon>
        <taxon>Burkholderiaceae</taxon>
        <taxon>Ralstonia</taxon>
    </lineage>
</organism>